<keyword evidence="3 8" id="KW-0489">Methyltransferase</keyword>
<dbReference type="InterPro" id="IPR029063">
    <property type="entry name" value="SAM-dependent_MTases_sf"/>
</dbReference>
<comment type="caution">
    <text evidence="11">The sequence shown here is derived from an EMBL/GenBank/DDBJ whole genome shotgun (WGS) entry which is preliminary data.</text>
</comment>
<evidence type="ECO:0000256" key="9">
    <source>
        <dbReference type="SAM" id="MobiDB-lite"/>
    </source>
</evidence>
<dbReference type="Gene3D" id="3.40.50.150">
    <property type="entry name" value="Vaccinia Virus protein VP39"/>
    <property type="match status" value="1"/>
</dbReference>
<dbReference type="EMBL" id="VEVO01000018">
    <property type="protein sequence ID" value="KAF0027613.1"/>
    <property type="molecule type" value="Genomic_DNA"/>
</dbReference>
<evidence type="ECO:0000256" key="3">
    <source>
        <dbReference type="ARBA" id="ARBA00022603"/>
    </source>
</evidence>
<evidence type="ECO:0000256" key="2">
    <source>
        <dbReference type="ARBA" id="ARBA00022490"/>
    </source>
</evidence>
<dbReference type="GO" id="GO:0032259">
    <property type="term" value="P:methylation"/>
    <property type="evidence" value="ECO:0007669"/>
    <property type="project" value="UniProtKB-KW"/>
</dbReference>
<dbReference type="SUPFAM" id="SSF53335">
    <property type="entry name" value="S-adenosyl-L-methionine-dependent methyltransferases"/>
    <property type="match status" value="1"/>
</dbReference>
<organism evidence="11 12">
    <name type="scientific">Scophthalmus maximus</name>
    <name type="common">Turbot</name>
    <name type="synonym">Psetta maxima</name>
    <dbReference type="NCBI Taxonomy" id="52904"/>
    <lineage>
        <taxon>Eukaryota</taxon>
        <taxon>Metazoa</taxon>
        <taxon>Chordata</taxon>
        <taxon>Craniata</taxon>
        <taxon>Vertebrata</taxon>
        <taxon>Euteleostomi</taxon>
        <taxon>Actinopterygii</taxon>
        <taxon>Neopterygii</taxon>
        <taxon>Teleostei</taxon>
        <taxon>Neoteleostei</taxon>
        <taxon>Acanthomorphata</taxon>
        <taxon>Carangaria</taxon>
        <taxon>Pleuronectiformes</taxon>
        <taxon>Pleuronectoidei</taxon>
        <taxon>Scophthalmidae</taxon>
        <taxon>Scophthalmus</taxon>
    </lineage>
</organism>
<dbReference type="Proteomes" id="UP000438429">
    <property type="component" value="Unassembled WGS sequence"/>
</dbReference>
<dbReference type="InterPro" id="IPR025714">
    <property type="entry name" value="Methyltranfer_dom"/>
</dbReference>
<sequence>MEDTAEGTHGRGNSADPEEGRCSDSDFGPSKLGTREYWEDAYQKELETFKDIGDVGEIWFGEESMSRVLRWMDKAEIPENAAILDIGTGNAAFLVELAKHGYRNLTGIDYSPASVELARNVLQAEDLTGVTVKEVDFLNHQGELKDYDVCIDKGTFDAISLNPHNTEEGKKLYVQTLKDALKDKGFFAVTSCNWTKEQLLCRFSEDGCPWPSSAPKQIGAELHATMVIILSKTLEKKKGVSDVRSKNIERRLCELHTMSKGTTLFSCGTVEANRWLDLGRSCAIQQRAPCQPGASLESLWDVMPEQGSQHWAKDQGSATAITSLIRDLSLSNCSVNSCHSHTTSATAHFTTTPTSQAPTAPPSKRQCRSLSFSDEYSGFRSSWRPQGSRVWTAVEKRRCHSGGSVRGGGGFSGGHFPTIQRSSSFSLPSCSRFPSDGALDLPFFNQRLPLHPQFNACPVSPTSPSSHHHHSRHHHFLRPLSLSHEQISLPELQREEASEASSPDSTPELGRRAGQRAGGTGCLSRSRSQPCVLNDKKIGMKRRRPEDAQEQRPSLDLAKMTQKLETFQSLSCPRFTATNHCQSSLPLPSSKTSSQPDSDFAAVSELELESQQEVAGDDEDEDSCYEELDSDSACSVDSRPGSPAGIVGGKRNLWKGDCLTQRDIFQLGGELDLDQIERN</sequence>
<comment type="similarity">
    <text evidence="8">Belongs to the class I-like SAM-binding methyltransferase superfamily. EFM4 family.</text>
</comment>
<dbReference type="InterPro" id="IPR026635">
    <property type="entry name" value="Efm4/METTL10"/>
</dbReference>
<feature type="region of interest" description="Disordered" evidence="9">
    <location>
        <begin position="1"/>
        <end position="29"/>
    </location>
</feature>
<protein>
    <recommendedName>
        <fullName evidence="8">EEF1A lysine methyltransferase 2</fullName>
        <ecNumber evidence="8">2.1.1.-</ecNumber>
    </recommendedName>
    <alternativeName>
        <fullName evidence="8">Methyltransferase-like protein 10</fullName>
    </alternativeName>
    <alternativeName>
        <fullName evidence="8">Protein-lysine N-methyltransferase METTL10</fullName>
    </alternativeName>
</protein>
<gene>
    <name evidence="8" type="primary">EEF1AKMT2</name>
    <name evidence="8" type="synonym">METTL10</name>
    <name evidence="11" type="ORF">F2P81_020354</name>
</gene>
<proteinExistence type="inferred from homology"/>
<dbReference type="PANTHER" id="PTHR28567:SF1">
    <property type="entry name" value="PROTEIN FAM53B"/>
    <property type="match status" value="1"/>
</dbReference>
<feature type="region of interest" description="Disordered" evidence="9">
    <location>
        <begin position="345"/>
        <end position="367"/>
    </location>
</feature>
<evidence type="ECO:0000256" key="7">
    <source>
        <dbReference type="ARBA" id="ARBA00049497"/>
    </source>
</evidence>
<name>A0A6A4RZS4_SCOMX</name>
<evidence type="ECO:0000256" key="4">
    <source>
        <dbReference type="ARBA" id="ARBA00022679"/>
    </source>
</evidence>
<keyword evidence="2 8" id="KW-0963">Cytoplasm</keyword>
<dbReference type="Pfam" id="PF13847">
    <property type="entry name" value="Methyltransf_31"/>
    <property type="match status" value="1"/>
</dbReference>
<comment type="similarity">
    <text evidence="1">Belongs to the FAM53 family.</text>
</comment>
<dbReference type="GO" id="GO:0090263">
    <property type="term" value="P:positive regulation of canonical Wnt signaling pathway"/>
    <property type="evidence" value="ECO:0007669"/>
    <property type="project" value="TreeGrafter"/>
</dbReference>
<feature type="region of interest" description="Disordered" evidence="9">
    <location>
        <begin position="491"/>
        <end position="557"/>
    </location>
</feature>
<accession>A0A6A4RZS4</accession>
<dbReference type="GO" id="GO:0005737">
    <property type="term" value="C:cytoplasm"/>
    <property type="evidence" value="ECO:0007669"/>
    <property type="project" value="UniProtKB-SubCell"/>
</dbReference>
<evidence type="ECO:0000256" key="5">
    <source>
        <dbReference type="ARBA" id="ARBA00022691"/>
    </source>
</evidence>
<evidence type="ECO:0000313" key="11">
    <source>
        <dbReference type="EMBL" id="KAF0027613.1"/>
    </source>
</evidence>
<dbReference type="EC" id="2.1.1.-" evidence="8"/>
<feature type="compositionally biased region" description="Low complexity" evidence="9">
    <location>
        <begin position="582"/>
        <end position="596"/>
    </location>
</feature>
<dbReference type="PANTHER" id="PTHR28567">
    <property type="entry name" value="PROTEIN FAM53A-LIKE ISOFORM X1"/>
    <property type="match status" value="1"/>
</dbReference>
<evidence type="ECO:0000313" key="12">
    <source>
        <dbReference type="Proteomes" id="UP000438429"/>
    </source>
</evidence>
<dbReference type="Pfam" id="PF15242">
    <property type="entry name" value="FAM53"/>
    <property type="match status" value="1"/>
</dbReference>
<dbReference type="GO" id="GO:0005634">
    <property type="term" value="C:nucleus"/>
    <property type="evidence" value="ECO:0007669"/>
    <property type="project" value="UniProtKB-SubCell"/>
</dbReference>
<reference evidence="11 12" key="1">
    <citation type="submission" date="2019-06" db="EMBL/GenBank/DDBJ databases">
        <title>Draft genomes of female and male turbot (Scophthalmus maximus).</title>
        <authorList>
            <person name="Xu H."/>
            <person name="Xu X.-W."/>
            <person name="Shao C."/>
            <person name="Chen S."/>
        </authorList>
    </citation>
    <scope>NUCLEOTIDE SEQUENCE [LARGE SCALE GENOMIC DNA]</scope>
    <source>
        <strain evidence="11">Ysfricsl-2016a</strain>
        <tissue evidence="11">Blood</tissue>
    </source>
</reference>
<dbReference type="CDD" id="cd02440">
    <property type="entry name" value="AdoMet_MTases"/>
    <property type="match status" value="1"/>
</dbReference>
<comment type="subcellular location">
    <subcellularLocation>
        <location evidence="8">Cytoplasm</location>
    </subcellularLocation>
    <subcellularLocation>
        <location evidence="8">Nucleus</location>
    </subcellularLocation>
</comment>
<keyword evidence="4 8" id="KW-0808">Transferase</keyword>
<keyword evidence="5 8" id="KW-0949">S-adenosyl-L-methionine</keyword>
<feature type="region of interest" description="Disordered" evidence="9">
    <location>
        <begin position="581"/>
        <end position="600"/>
    </location>
</feature>
<evidence type="ECO:0000256" key="8">
    <source>
        <dbReference type="HAMAP-Rule" id="MF_03188"/>
    </source>
</evidence>
<dbReference type="HAMAP" id="MF_03188">
    <property type="entry name" value="Methyltr_EFM4"/>
    <property type="match status" value="1"/>
</dbReference>
<feature type="compositionally biased region" description="Basic and acidic residues" evidence="9">
    <location>
        <begin position="534"/>
        <end position="550"/>
    </location>
</feature>
<feature type="region of interest" description="Disordered" evidence="9">
    <location>
        <begin position="455"/>
        <end position="476"/>
    </location>
</feature>
<feature type="compositionally biased region" description="Basic residues" evidence="9">
    <location>
        <begin position="466"/>
        <end position="476"/>
    </location>
</feature>
<feature type="region of interest" description="Disordered" evidence="9">
    <location>
        <begin position="607"/>
        <end position="647"/>
    </location>
</feature>
<dbReference type="AlphaFoldDB" id="A0A6A4RZS4"/>
<evidence type="ECO:0000259" key="10">
    <source>
        <dbReference type="Pfam" id="PF13847"/>
    </source>
</evidence>
<comment type="function">
    <text evidence="8">Protein-lysine methyltransferase that selectively catalyzes the trimethylation of EEF1A at 'Lys-318'.</text>
</comment>
<evidence type="ECO:0000256" key="6">
    <source>
        <dbReference type="ARBA" id="ARBA00023242"/>
    </source>
</evidence>
<evidence type="ECO:0000256" key="1">
    <source>
        <dbReference type="ARBA" id="ARBA00010984"/>
    </source>
</evidence>
<feature type="compositionally biased region" description="Low complexity" evidence="9">
    <location>
        <begin position="345"/>
        <end position="358"/>
    </location>
</feature>
<keyword evidence="6 8" id="KW-0539">Nucleus</keyword>
<dbReference type="InterPro" id="IPR029356">
    <property type="entry name" value="FAM53"/>
</dbReference>
<feature type="domain" description="Methyltransferase" evidence="10">
    <location>
        <begin position="79"/>
        <end position="200"/>
    </location>
</feature>
<feature type="compositionally biased region" description="Acidic residues" evidence="9">
    <location>
        <begin position="607"/>
        <end position="630"/>
    </location>
</feature>
<dbReference type="GO" id="GO:0016279">
    <property type="term" value="F:protein-lysine N-methyltransferase activity"/>
    <property type="evidence" value="ECO:0007669"/>
    <property type="project" value="UniProtKB-UniRule"/>
</dbReference>
<comment type="catalytic activity">
    <reaction evidence="7">
        <text>L-lysyl-[protein] + 3 S-adenosyl-L-methionine = N(6),N(6),N(6)-trimethyl-L-lysyl-[protein] + 3 S-adenosyl-L-homocysteine + 3 H(+)</text>
        <dbReference type="Rhea" id="RHEA:54192"/>
        <dbReference type="Rhea" id="RHEA-COMP:9752"/>
        <dbReference type="Rhea" id="RHEA-COMP:13826"/>
        <dbReference type="ChEBI" id="CHEBI:15378"/>
        <dbReference type="ChEBI" id="CHEBI:29969"/>
        <dbReference type="ChEBI" id="CHEBI:57856"/>
        <dbReference type="ChEBI" id="CHEBI:59789"/>
        <dbReference type="ChEBI" id="CHEBI:61961"/>
    </reaction>
    <physiologicalReaction direction="left-to-right" evidence="7">
        <dbReference type="Rhea" id="RHEA:54193"/>
    </physiologicalReaction>
</comment>
<dbReference type="GO" id="GO:0006606">
    <property type="term" value="P:protein import into nucleus"/>
    <property type="evidence" value="ECO:0007669"/>
    <property type="project" value="TreeGrafter"/>
</dbReference>
<dbReference type="FunFam" id="3.40.50.150:FF:000172">
    <property type="entry name" value="EEF1A lysine methyltransferase 2"/>
    <property type="match status" value="1"/>
</dbReference>